<dbReference type="Proteomes" id="UP000579647">
    <property type="component" value="Unassembled WGS sequence"/>
</dbReference>
<sequence length="287" mass="31079">MLSQDTANPPLALDDLSVVDISDVLAQAQEQLGCSFSREGARYSRVNGTAGFPTATGTWVRLSWRRTARMNAHSWTGAEASAAIQGVPRPWWIAAATWVDRERGVVWKAEETTLAPAPAVSTTAGITTDPGLPGSWWDALHTALGSLAEHSTSRVALEQAHLTRRIQEVYGTRIDTHIPEQDWVCAHGDLGYANITGPEFMLLDWESWGLAPRGWDAACLWSASLGVPEVAERVRVQFDDVLSTQAGRLCQLLLCANVARAAQRTGRTLPVGPLMAETADVLLAELS</sequence>
<gene>
    <name evidence="1" type="ORF">HNR07_005951</name>
</gene>
<evidence type="ECO:0000313" key="2">
    <source>
        <dbReference type="Proteomes" id="UP000579647"/>
    </source>
</evidence>
<comment type="caution">
    <text evidence="1">The sequence shown here is derived from an EMBL/GenBank/DDBJ whole genome shotgun (WGS) entry which is preliminary data.</text>
</comment>
<reference evidence="1 2" key="1">
    <citation type="submission" date="2020-08" db="EMBL/GenBank/DDBJ databases">
        <title>Sequencing the genomes of 1000 actinobacteria strains.</title>
        <authorList>
            <person name="Klenk H.-P."/>
        </authorList>
    </citation>
    <scope>NUCLEOTIDE SEQUENCE [LARGE SCALE GENOMIC DNA]</scope>
    <source>
        <strain evidence="1 2">DSM 44598</strain>
    </source>
</reference>
<keyword evidence="2" id="KW-1185">Reference proteome</keyword>
<dbReference type="RefSeq" id="WP_184368840.1">
    <property type="nucleotide sequence ID" value="NZ_BAAAKM010000063.1"/>
</dbReference>
<dbReference type="AlphaFoldDB" id="A0A840WFD6"/>
<name>A0A840WFD6_9ACTN</name>
<organism evidence="1 2">
    <name type="scientific">Nocardiopsis metallicus</name>
    <dbReference type="NCBI Taxonomy" id="179819"/>
    <lineage>
        <taxon>Bacteria</taxon>
        <taxon>Bacillati</taxon>
        <taxon>Actinomycetota</taxon>
        <taxon>Actinomycetes</taxon>
        <taxon>Streptosporangiales</taxon>
        <taxon>Nocardiopsidaceae</taxon>
        <taxon>Nocardiopsis</taxon>
    </lineage>
</organism>
<evidence type="ECO:0008006" key="3">
    <source>
        <dbReference type="Google" id="ProtNLM"/>
    </source>
</evidence>
<dbReference type="InterPro" id="IPR011009">
    <property type="entry name" value="Kinase-like_dom_sf"/>
</dbReference>
<proteinExistence type="predicted"/>
<dbReference type="SUPFAM" id="SSF56112">
    <property type="entry name" value="Protein kinase-like (PK-like)"/>
    <property type="match status" value="1"/>
</dbReference>
<protein>
    <recommendedName>
        <fullName evidence="3">Aminoglycoside phosphotransferase</fullName>
    </recommendedName>
</protein>
<evidence type="ECO:0000313" key="1">
    <source>
        <dbReference type="EMBL" id="MBB5494814.1"/>
    </source>
</evidence>
<dbReference type="EMBL" id="JACHDO010000001">
    <property type="protein sequence ID" value="MBB5494814.1"/>
    <property type="molecule type" value="Genomic_DNA"/>
</dbReference>
<accession>A0A840WFD6</accession>